<dbReference type="EMBL" id="FPKW01000002">
    <property type="protein sequence ID" value="SFZ91562.1"/>
    <property type="molecule type" value="Genomic_DNA"/>
</dbReference>
<evidence type="ECO:0000313" key="2">
    <source>
        <dbReference type="Proteomes" id="UP000182034"/>
    </source>
</evidence>
<dbReference type="Proteomes" id="UP000182034">
    <property type="component" value="Unassembled WGS sequence"/>
</dbReference>
<gene>
    <name evidence="1" type="ORF">SAMN05216324_102411</name>
</gene>
<dbReference type="STRING" id="1612149.SAMN05216324_102411"/>
<dbReference type="AlphaFoldDB" id="A0A1K2IH26"/>
<reference evidence="2" key="1">
    <citation type="submission" date="2016-10" db="EMBL/GenBank/DDBJ databases">
        <authorList>
            <person name="Varghese N."/>
            <person name="Submissions S."/>
        </authorList>
    </citation>
    <scope>NUCLEOTIDE SEQUENCE [LARGE SCALE GENOMIC DNA]</scope>
    <source>
        <strain evidence="2">SUR2</strain>
    </source>
</reference>
<accession>A0A1K2IH26</accession>
<name>A0A1K2IH26_9FLAO</name>
<proteinExistence type="predicted"/>
<keyword evidence="2" id="KW-1185">Reference proteome</keyword>
<evidence type="ECO:0000313" key="1">
    <source>
        <dbReference type="EMBL" id="SFZ91562.1"/>
    </source>
</evidence>
<organism evidence="1 2">
    <name type="scientific">Chryseobacterium limigenitum</name>
    <dbReference type="NCBI Taxonomy" id="1612149"/>
    <lineage>
        <taxon>Bacteria</taxon>
        <taxon>Pseudomonadati</taxon>
        <taxon>Bacteroidota</taxon>
        <taxon>Flavobacteriia</taxon>
        <taxon>Flavobacteriales</taxon>
        <taxon>Weeksellaceae</taxon>
        <taxon>Chryseobacterium group</taxon>
        <taxon>Chryseobacterium</taxon>
    </lineage>
</organism>
<sequence>MDQTLNKEAIERMYDYVKPHDEKKIDLYNKFAKLNYSSRVNKNGITIHNINGVAFVSMDNPTIKPQFMMKDLNNDPEDYTKGKSFANLNKNPIYAEILKKSDAKEFNSLEESNLFQFKLMQTIAKQLGWDVWIDADFVDRPQNEDKVKDILACLHALTGVEMWIPYKIDERGLSSIMHCQL</sequence>
<protein>
    <submittedName>
        <fullName evidence="1">Uncharacterized protein</fullName>
    </submittedName>
</protein>